<keyword evidence="1" id="KW-0805">Transcription regulation</keyword>
<dbReference type="InterPro" id="IPR018060">
    <property type="entry name" value="HTH_AraC"/>
</dbReference>
<evidence type="ECO:0000256" key="1">
    <source>
        <dbReference type="ARBA" id="ARBA00023015"/>
    </source>
</evidence>
<evidence type="ECO:0000256" key="4">
    <source>
        <dbReference type="SAM" id="Phobius"/>
    </source>
</evidence>
<dbReference type="InterPro" id="IPR009057">
    <property type="entry name" value="Homeodomain-like_sf"/>
</dbReference>
<evidence type="ECO:0000256" key="2">
    <source>
        <dbReference type="ARBA" id="ARBA00023125"/>
    </source>
</evidence>
<evidence type="ECO:0000313" key="6">
    <source>
        <dbReference type="EMBL" id="MCC2232397.1"/>
    </source>
</evidence>
<dbReference type="AlphaFoldDB" id="A0AAE3EC94"/>
<evidence type="ECO:0000313" key="7">
    <source>
        <dbReference type="Proteomes" id="UP001198182"/>
    </source>
</evidence>
<dbReference type="PRINTS" id="PR00032">
    <property type="entry name" value="HTHARAC"/>
</dbReference>
<dbReference type="EMBL" id="JAJEQR010000065">
    <property type="protein sequence ID" value="MCC2232397.1"/>
    <property type="molecule type" value="Genomic_DNA"/>
</dbReference>
<evidence type="ECO:0000256" key="3">
    <source>
        <dbReference type="ARBA" id="ARBA00023163"/>
    </source>
</evidence>
<dbReference type="Proteomes" id="UP001198182">
    <property type="component" value="Unassembled WGS sequence"/>
</dbReference>
<organism evidence="6 7">
    <name type="scientific">Hominifimenecus microfluidus</name>
    <dbReference type="NCBI Taxonomy" id="2885348"/>
    <lineage>
        <taxon>Bacteria</taxon>
        <taxon>Bacillati</taxon>
        <taxon>Bacillota</taxon>
        <taxon>Clostridia</taxon>
        <taxon>Lachnospirales</taxon>
        <taxon>Lachnospiraceae</taxon>
        <taxon>Hominifimenecus</taxon>
    </lineage>
</organism>
<name>A0AAE3EC94_9FIRM</name>
<dbReference type="PANTHER" id="PTHR43280">
    <property type="entry name" value="ARAC-FAMILY TRANSCRIPTIONAL REGULATOR"/>
    <property type="match status" value="1"/>
</dbReference>
<sequence length="760" mass="86219">MNTKEKRHSFSARSLTFRITLLFVLASLLLCAVTYIFLYMQTKTSYTRHAQSQTASRLTAVDNLLGTQLVQMQAQMNTLLHNTDVTSMITAPDREDFNRLYQTTAAMTQLITSNSLIQDIQLIIYSNQSVLCPDGTFLSLEDSKHAWVSDISQSIGKNVDSPEDADLICRDGKLYLMQNYPTAKHISTLLLTIDSDALYQSLSAVLGGSSPIYLYDSQGNALFSSYYNYPEEKALLAGSLIATDNSCSFYKSAHQKNTDICLQISEMTDCRLVSFMNSTILGSVFFSGMPYLIPMLIVILGVFFLLAGYFVQKICRPIEHLAATMQANSQSALASGSQKAQKGNELETITRIYTNTARNEKEMAQMLSRIQPEVQTRLLSQILLHGVPENRLNAPTWSAFLENFPLDSHYTILSLKPDYGSGPVPDDADVLIDRIQLRTLAEDFWQNNCRSYRFFVMPNDMIAGVLCFTEEISCAHITILVRECRKKILHMIGNRTYYPGIGECHRYSSLTELNLAWEEACKDLSYQVYYRAEAKKPAATEESVNDAYYQVQLQQILENSRNQKQETFTQQVETFLQSLKELPSPESLLHTLYNTMIEQILKNRQTISEPPAFFLPGFEEHPLSVPEKNEIFAYLKNLLLSIDTQNRQSGYQYVQTAREYIQQNLADSNLSLDSTARYVGISSPYLSTLFSQELGQGFADYLRSYRIQHACQLLTSTNLTVSEIGFKAGFNSPNSFIRSFKKIMQLTPGQYRDTYLHKYK</sequence>
<gene>
    <name evidence="6" type="ORF">LKD81_15585</name>
</gene>
<reference evidence="6" key="1">
    <citation type="submission" date="2021-10" db="EMBL/GenBank/DDBJ databases">
        <title>Anaerobic single-cell dispensing facilitates the cultivation of human gut bacteria.</title>
        <authorList>
            <person name="Afrizal A."/>
        </authorList>
    </citation>
    <scope>NUCLEOTIDE SEQUENCE</scope>
    <source>
        <strain evidence="6">CLA-AA-H215</strain>
    </source>
</reference>
<dbReference type="PANTHER" id="PTHR43280:SF2">
    <property type="entry name" value="HTH-TYPE TRANSCRIPTIONAL REGULATOR EXSA"/>
    <property type="match status" value="1"/>
</dbReference>
<dbReference type="InterPro" id="IPR018062">
    <property type="entry name" value="HTH_AraC-typ_CS"/>
</dbReference>
<keyword evidence="7" id="KW-1185">Reference proteome</keyword>
<dbReference type="GO" id="GO:0003700">
    <property type="term" value="F:DNA-binding transcription factor activity"/>
    <property type="evidence" value="ECO:0007669"/>
    <property type="project" value="InterPro"/>
</dbReference>
<evidence type="ECO:0000259" key="5">
    <source>
        <dbReference type="PROSITE" id="PS01124"/>
    </source>
</evidence>
<keyword evidence="3" id="KW-0804">Transcription</keyword>
<protein>
    <submittedName>
        <fullName evidence="6">AraC family transcriptional regulator</fullName>
    </submittedName>
</protein>
<keyword evidence="4" id="KW-0812">Transmembrane</keyword>
<proteinExistence type="predicted"/>
<dbReference type="PROSITE" id="PS00041">
    <property type="entry name" value="HTH_ARAC_FAMILY_1"/>
    <property type="match status" value="1"/>
</dbReference>
<dbReference type="SUPFAM" id="SSF46689">
    <property type="entry name" value="Homeodomain-like"/>
    <property type="match status" value="2"/>
</dbReference>
<feature type="transmembrane region" description="Helical" evidence="4">
    <location>
        <begin position="291"/>
        <end position="311"/>
    </location>
</feature>
<dbReference type="InterPro" id="IPR020449">
    <property type="entry name" value="Tscrpt_reg_AraC-type_HTH"/>
</dbReference>
<dbReference type="RefSeq" id="WP_308454804.1">
    <property type="nucleotide sequence ID" value="NZ_JAJEQR010000065.1"/>
</dbReference>
<feature type="domain" description="HTH araC/xylS-type" evidence="5">
    <location>
        <begin position="655"/>
        <end position="754"/>
    </location>
</feature>
<dbReference type="PROSITE" id="PS01124">
    <property type="entry name" value="HTH_ARAC_FAMILY_2"/>
    <property type="match status" value="1"/>
</dbReference>
<comment type="caution">
    <text evidence="6">The sequence shown here is derived from an EMBL/GenBank/DDBJ whole genome shotgun (WGS) entry which is preliminary data.</text>
</comment>
<dbReference type="Pfam" id="PF12833">
    <property type="entry name" value="HTH_18"/>
    <property type="match status" value="1"/>
</dbReference>
<keyword evidence="4" id="KW-0472">Membrane</keyword>
<accession>A0AAE3EC94</accession>
<keyword evidence="4" id="KW-1133">Transmembrane helix</keyword>
<keyword evidence="2" id="KW-0238">DNA-binding</keyword>
<dbReference type="SMART" id="SM00342">
    <property type="entry name" value="HTH_ARAC"/>
    <property type="match status" value="1"/>
</dbReference>
<dbReference type="Gene3D" id="1.10.10.60">
    <property type="entry name" value="Homeodomain-like"/>
    <property type="match status" value="2"/>
</dbReference>
<dbReference type="GO" id="GO:0043565">
    <property type="term" value="F:sequence-specific DNA binding"/>
    <property type="evidence" value="ECO:0007669"/>
    <property type="project" value="InterPro"/>
</dbReference>
<feature type="transmembrane region" description="Helical" evidence="4">
    <location>
        <begin position="21"/>
        <end position="40"/>
    </location>
</feature>